<keyword evidence="2" id="KW-1185">Reference proteome</keyword>
<dbReference type="PANTHER" id="PTHR42637">
    <property type="entry name" value="TRNA-(MS[2]IO[6]A)-HYDROXYLASE"/>
    <property type="match status" value="1"/>
</dbReference>
<dbReference type="EnsemblBacteria" id="BAC09923">
    <property type="protein sequence ID" value="BAC09923"/>
    <property type="gene ID" value="BAC09923"/>
</dbReference>
<dbReference type="InterPro" id="IPR012347">
    <property type="entry name" value="Ferritin-like"/>
</dbReference>
<dbReference type="KEGG" id="tel:tll2371"/>
<dbReference type="AlphaFoldDB" id="Q8DGE6"/>
<protein>
    <submittedName>
        <fullName evidence="1">Tll2371 protein</fullName>
    </submittedName>
</protein>
<dbReference type="InterPro" id="IPR009078">
    <property type="entry name" value="Ferritin-like_SF"/>
</dbReference>
<accession>Q8DGE6</accession>
<reference evidence="1 2" key="1">
    <citation type="journal article" date="2002" name="DNA Res.">
        <title>Complete genome structure of the thermophilic cyanobacterium Thermosynechococcus elongatus BP-1.</title>
        <authorList>
            <person name="Nakamura Y."/>
            <person name="Kaneko T."/>
            <person name="Sato S."/>
            <person name="Ikeuchi M."/>
            <person name="Katoh H."/>
            <person name="Sasamoto S."/>
            <person name="Watanabe A."/>
            <person name="Iriguchi M."/>
            <person name="Kawashima K."/>
            <person name="Kimura T."/>
            <person name="Kishida Y."/>
            <person name="Kiyokawa C."/>
            <person name="Kohara M."/>
            <person name="Matsumoto M."/>
            <person name="Matsuno A."/>
            <person name="Nakazaki N."/>
            <person name="Shimpo S."/>
            <person name="Sugimoto M."/>
            <person name="Takeuchi C."/>
            <person name="Yamada M."/>
            <person name="Tabata S."/>
        </authorList>
    </citation>
    <scope>NUCLEOTIDE SEQUENCE [LARGE SCALE GENOMIC DNA]</scope>
    <source>
        <strain evidence="2">IAM M-273 / NIES-2133 / BP-1</strain>
    </source>
</reference>
<dbReference type="GO" id="GO:0006400">
    <property type="term" value="P:tRNA modification"/>
    <property type="evidence" value="ECO:0007669"/>
    <property type="project" value="InterPro"/>
</dbReference>
<dbReference type="RefSeq" id="WP_011058204.1">
    <property type="nucleotide sequence ID" value="NC_004113.1"/>
</dbReference>
<organism evidence="1 2">
    <name type="scientific">Thermosynechococcus vestitus (strain NIES-2133 / IAM M-273 / BP-1)</name>
    <dbReference type="NCBI Taxonomy" id="197221"/>
    <lineage>
        <taxon>Bacteria</taxon>
        <taxon>Bacillati</taxon>
        <taxon>Cyanobacteriota</taxon>
        <taxon>Cyanophyceae</taxon>
        <taxon>Acaryochloridales</taxon>
        <taxon>Thermosynechococcaceae</taxon>
        <taxon>Thermosynechococcus</taxon>
    </lineage>
</organism>
<sequence length="210" mass="23816">MPTVVYSLSNAAVIETPVRIKFLLQPTRREWVEQAIAHLDTILLDHSHCERKAAGVAINLMFRYPSHKPLVNALTDIAQEELDHFRQVNQQLERRHIALAPLSPPPYASRLNAAVRQQEPQRLLDRLLVCALIEARSHERLQLLAQHCPEGELAAFFASLVTSEARHYGTYWSLAYGSFGQEVVAERLQQLAALESEILSTPYPLPRMHS</sequence>
<dbReference type="Gene3D" id="1.20.1260.10">
    <property type="match status" value="1"/>
</dbReference>
<dbReference type="InterPro" id="IPR010386">
    <property type="entry name" value="tRNA-Hydrxlase_MiaE"/>
</dbReference>
<dbReference type="PANTHER" id="PTHR42637:SF1">
    <property type="entry name" value="TRNA 2-(METHYLSULFANYL)-N(6)-ISOPENTENYLADENOSINE(37) HYDROXYLASE"/>
    <property type="match status" value="1"/>
</dbReference>
<dbReference type="Pfam" id="PF06175">
    <property type="entry name" value="MiaE"/>
    <property type="match status" value="1"/>
</dbReference>
<dbReference type="GO" id="GO:0045301">
    <property type="term" value="F:tRNA 2-(methylsulfanyl)-N(6)-isopentenyladenosine(37) hydroxylase activity"/>
    <property type="evidence" value="ECO:0007669"/>
    <property type="project" value="InterPro"/>
</dbReference>
<dbReference type="STRING" id="197221.gene:10748991"/>
<dbReference type="Proteomes" id="UP000000440">
    <property type="component" value="Chromosome"/>
</dbReference>
<dbReference type="PIRSF" id="PIRSF020736">
    <property type="entry name" value="MiaE"/>
    <property type="match status" value="1"/>
</dbReference>
<evidence type="ECO:0000313" key="1">
    <source>
        <dbReference type="EMBL" id="BAC09923.1"/>
    </source>
</evidence>
<dbReference type="PATRIC" id="fig|197221.4.peg.2488"/>
<evidence type="ECO:0000313" key="2">
    <source>
        <dbReference type="Proteomes" id="UP000000440"/>
    </source>
</evidence>
<name>Q8DGE6_THEVB</name>
<dbReference type="CDD" id="cd07910">
    <property type="entry name" value="MiaE"/>
    <property type="match status" value="1"/>
</dbReference>
<dbReference type="EMBL" id="BA000039">
    <property type="protein sequence ID" value="BAC09923.1"/>
    <property type="molecule type" value="Genomic_DNA"/>
</dbReference>
<gene>
    <name evidence="1" type="ordered locus">tll2371</name>
</gene>
<dbReference type="eggNOG" id="COG4445">
    <property type="taxonomic scope" value="Bacteria"/>
</dbReference>
<dbReference type="SUPFAM" id="SSF47240">
    <property type="entry name" value="Ferritin-like"/>
    <property type="match status" value="1"/>
</dbReference>
<proteinExistence type="predicted"/>